<dbReference type="EMBL" id="CP009637">
    <property type="protein sequence ID" value="AJI08556.1"/>
    <property type="molecule type" value="Genomic_DNA"/>
</dbReference>
<sequence length="40" mass="4536">MMEESTLSLAIIAAVICLGAYLVHRIDVWDKKTGWSRDDK</sequence>
<gene>
    <name evidence="1" type="ORF">AK40_6269</name>
</gene>
<geneLocation type="plasmid" evidence="1 2">
    <name>pBFI_5</name>
</geneLocation>
<name>A0AAN0SRH3_BACCE</name>
<dbReference type="Proteomes" id="UP000031861">
    <property type="component" value="Plasmid pBFI_5"/>
</dbReference>
<evidence type="ECO:0000313" key="1">
    <source>
        <dbReference type="EMBL" id="AJI08556.1"/>
    </source>
</evidence>
<protein>
    <submittedName>
        <fullName evidence="1">Membrane protein</fullName>
    </submittedName>
</protein>
<proteinExistence type="predicted"/>
<evidence type="ECO:0000313" key="2">
    <source>
        <dbReference type="Proteomes" id="UP000031861"/>
    </source>
</evidence>
<accession>A0AAN0SRH3</accession>
<keyword evidence="1" id="KW-0614">Plasmid</keyword>
<organism evidence="1 2">
    <name type="scientific">Bacillus cereus 03BB108</name>
    <dbReference type="NCBI Taxonomy" id="451709"/>
    <lineage>
        <taxon>Bacteria</taxon>
        <taxon>Bacillati</taxon>
        <taxon>Bacillota</taxon>
        <taxon>Bacilli</taxon>
        <taxon>Bacillales</taxon>
        <taxon>Bacillaceae</taxon>
        <taxon>Bacillus</taxon>
        <taxon>Bacillus cereus group</taxon>
    </lineage>
</organism>
<reference evidence="1 2" key="1">
    <citation type="journal article" date="2015" name="Genome Announc.">
        <title>Complete genome sequences for 35 biothreat assay-relevant bacillus species.</title>
        <authorList>
            <person name="Johnson S.L."/>
            <person name="Daligault H.E."/>
            <person name="Davenport K.W."/>
            <person name="Jaissle J."/>
            <person name="Frey K.G."/>
            <person name="Ladner J.T."/>
            <person name="Broomall S.M."/>
            <person name="Bishop-Lilly K.A."/>
            <person name="Bruce D.C."/>
            <person name="Gibbons H.S."/>
            <person name="Coyne S.R."/>
            <person name="Lo C.C."/>
            <person name="Meincke L."/>
            <person name="Munk A.C."/>
            <person name="Koroleva G.I."/>
            <person name="Rosenzweig C.N."/>
            <person name="Palacios G.F."/>
            <person name="Redden C.L."/>
            <person name="Minogue T.D."/>
            <person name="Chain P.S."/>
        </authorList>
    </citation>
    <scope>NUCLEOTIDE SEQUENCE [LARGE SCALE GENOMIC DNA]</scope>
    <source>
        <strain evidence="1 2">03BB108</strain>
    </source>
</reference>
<dbReference type="AlphaFoldDB" id="A0AAN0SRH3"/>